<dbReference type="AlphaFoldDB" id="A0A151WGS4"/>
<protein>
    <submittedName>
        <fullName evidence="1">Uncharacterized protein</fullName>
    </submittedName>
</protein>
<evidence type="ECO:0000313" key="2">
    <source>
        <dbReference type="Proteomes" id="UP000075809"/>
    </source>
</evidence>
<dbReference type="Proteomes" id="UP000075809">
    <property type="component" value="Unassembled WGS sequence"/>
</dbReference>
<organism evidence="1 2">
    <name type="scientific">Mycetomoellerius zeteki</name>
    <dbReference type="NCBI Taxonomy" id="64791"/>
    <lineage>
        <taxon>Eukaryota</taxon>
        <taxon>Metazoa</taxon>
        <taxon>Ecdysozoa</taxon>
        <taxon>Arthropoda</taxon>
        <taxon>Hexapoda</taxon>
        <taxon>Insecta</taxon>
        <taxon>Pterygota</taxon>
        <taxon>Neoptera</taxon>
        <taxon>Endopterygota</taxon>
        <taxon>Hymenoptera</taxon>
        <taxon>Apocrita</taxon>
        <taxon>Aculeata</taxon>
        <taxon>Formicoidea</taxon>
        <taxon>Formicidae</taxon>
        <taxon>Myrmicinae</taxon>
        <taxon>Mycetomoellerius</taxon>
    </lineage>
</organism>
<dbReference type="EMBL" id="KQ983155">
    <property type="protein sequence ID" value="KYQ47005.1"/>
    <property type="molecule type" value="Genomic_DNA"/>
</dbReference>
<dbReference type="STRING" id="64791.A0A151WGS4"/>
<evidence type="ECO:0000313" key="1">
    <source>
        <dbReference type="EMBL" id="KYQ47005.1"/>
    </source>
</evidence>
<name>A0A151WGS4_9HYME</name>
<accession>A0A151WGS4</accession>
<keyword evidence="2" id="KW-1185">Reference proteome</keyword>
<proteinExistence type="predicted"/>
<reference evidence="1 2" key="1">
    <citation type="submission" date="2015-09" db="EMBL/GenBank/DDBJ databases">
        <title>Trachymyrmex zeteki WGS genome.</title>
        <authorList>
            <person name="Nygaard S."/>
            <person name="Hu H."/>
            <person name="Boomsma J."/>
            <person name="Zhang G."/>
        </authorList>
    </citation>
    <scope>NUCLEOTIDE SEQUENCE [LARGE SCALE GENOMIC DNA]</scope>
    <source>
        <strain evidence="1">Tzet28-1</strain>
        <tissue evidence="1">Whole body</tissue>
    </source>
</reference>
<sequence length="283" mass="33288">MISKLNADQRRVFDRVINIYCQVNINMRQQGDGSYRKLLSRIRVGLLTPSDYDILEKRKISFKGESFETRLSELCDFINNLSDTVCLLSTCHMCNELNAAMLSRITLKEILLIAENTIDCRINVKFPLISIKVIVIIKCKTLKQANSTVSNNEDEKKTSWFTIPFFPHLYGKFKNIVMPELHRRPIYVRDIQTGRKLKTRISEHCNYIYRKTGNPSVITDHRLNFEHEFDWKNTKILDNERYYKKRLVSEMLHIKSQTNSLNAKSDTEFLHHVHTNIIEKIMT</sequence>
<gene>
    <name evidence="1" type="ORF">ALC60_13980</name>
</gene>